<evidence type="ECO:0000256" key="1">
    <source>
        <dbReference type="ARBA" id="ARBA00005790"/>
    </source>
</evidence>
<keyword evidence="3 5" id="KW-0418">Kinase</keyword>
<comment type="similarity">
    <text evidence="1">Belongs to the guanylate kinase family.</text>
</comment>
<evidence type="ECO:0000256" key="3">
    <source>
        <dbReference type="ARBA" id="ARBA00022777"/>
    </source>
</evidence>
<evidence type="ECO:0000256" key="2">
    <source>
        <dbReference type="ARBA" id="ARBA00022679"/>
    </source>
</evidence>
<dbReference type="InterPro" id="IPR008145">
    <property type="entry name" value="GK/Ca_channel_bsu"/>
</dbReference>
<dbReference type="FunFam" id="3.30.63.10:FF:000002">
    <property type="entry name" value="Guanylate kinase 1"/>
    <property type="match status" value="1"/>
</dbReference>
<accession>A0AAE9CDV8</accession>
<dbReference type="Pfam" id="PF00625">
    <property type="entry name" value="Guanylate_kin"/>
    <property type="match status" value="1"/>
</dbReference>
<dbReference type="InterPro" id="IPR008144">
    <property type="entry name" value="Guanylate_kin-like_dom"/>
</dbReference>
<sequence length="183" mass="20987">MALFLITGMSGAGKTSVMDGVRNGMRHKLSECVSHTTRPKRDGEENGKAYYFIDEETFKRGLDGGEFAETVIYDGYGYGIAKDEIKHRQAETTHAYIIVNYEGYKQVKEVFPDAIGIFLYTSKEDCMINMLSRGDNLDKANKRIELYDDELKNRNDYDYVIKNVRNKITGTMSIIENIIWSYN</sequence>
<keyword evidence="2" id="KW-0808">Transferase</keyword>
<dbReference type="PROSITE" id="PS00856">
    <property type="entry name" value="GUANYLATE_KINASE_1"/>
    <property type="match status" value="1"/>
</dbReference>
<dbReference type="SMART" id="SM00072">
    <property type="entry name" value="GuKc"/>
    <property type="match status" value="1"/>
</dbReference>
<dbReference type="GO" id="GO:0004385">
    <property type="term" value="F:GMP kinase activity"/>
    <property type="evidence" value="ECO:0007669"/>
    <property type="project" value="TreeGrafter"/>
</dbReference>
<reference evidence="5" key="1">
    <citation type="submission" date="2021-10" db="EMBL/GenBank/DDBJ databases">
        <authorList>
            <person name="Lavering E.D."/>
            <person name="James R."/>
            <person name="Fairholm J.D."/>
            <person name="Ogilvie B.H."/>
            <person name="Thurgood T.L."/>
            <person name="Robison R.A."/>
            <person name="Grose J.H."/>
        </authorList>
    </citation>
    <scope>NUCLEOTIDE SEQUENCE</scope>
</reference>
<evidence type="ECO:0000259" key="4">
    <source>
        <dbReference type="PROSITE" id="PS50052"/>
    </source>
</evidence>
<dbReference type="PANTHER" id="PTHR23117">
    <property type="entry name" value="GUANYLATE KINASE-RELATED"/>
    <property type="match status" value="1"/>
</dbReference>
<organism evidence="5 6">
    <name type="scientific">Bacillus phage vB_BanS_Sophrita</name>
    <dbReference type="NCBI Taxonomy" id="2894790"/>
    <lineage>
        <taxon>Viruses</taxon>
        <taxon>Duplodnaviria</taxon>
        <taxon>Heunggongvirae</taxon>
        <taxon>Uroviricota</taxon>
        <taxon>Caudoviricetes</taxon>
        <taxon>Joanripponvirinae</taxon>
        <taxon>Sophritavirus</taxon>
        <taxon>Sophritavirus sophrita</taxon>
    </lineage>
</organism>
<dbReference type="EMBL" id="OK499991">
    <property type="protein sequence ID" value="UGO50744.1"/>
    <property type="molecule type" value="Genomic_DNA"/>
</dbReference>
<dbReference type="Proteomes" id="UP000827460">
    <property type="component" value="Segment"/>
</dbReference>
<keyword evidence="6" id="KW-1185">Reference proteome</keyword>
<name>A0AAE9CDV8_9CAUD</name>
<gene>
    <name evidence="5" type="ORF">SOPHRITA_153</name>
</gene>
<dbReference type="SUPFAM" id="SSF52540">
    <property type="entry name" value="P-loop containing nucleoside triphosphate hydrolases"/>
    <property type="match status" value="1"/>
</dbReference>
<dbReference type="PROSITE" id="PS50052">
    <property type="entry name" value="GUANYLATE_KINASE_2"/>
    <property type="match status" value="1"/>
</dbReference>
<dbReference type="PANTHER" id="PTHR23117:SF13">
    <property type="entry name" value="GUANYLATE KINASE"/>
    <property type="match status" value="1"/>
</dbReference>
<protein>
    <submittedName>
        <fullName evidence="5">Guanylate kinase</fullName>
    </submittedName>
</protein>
<proteinExistence type="inferred from homology"/>
<dbReference type="CDD" id="cd00071">
    <property type="entry name" value="GMPK"/>
    <property type="match status" value="1"/>
</dbReference>
<feature type="domain" description="Guanylate kinase-like" evidence="4">
    <location>
        <begin position="1"/>
        <end position="180"/>
    </location>
</feature>
<evidence type="ECO:0000313" key="6">
    <source>
        <dbReference type="Proteomes" id="UP000827460"/>
    </source>
</evidence>
<dbReference type="InterPro" id="IPR027417">
    <property type="entry name" value="P-loop_NTPase"/>
</dbReference>
<dbReference type="InterPro" id="IPR020590">
    <property type="entry name" value="Guanylate_kinase_CS"/>
</dbReference>
<dbReference type="Gene3D" id="3.30.63.10">
    <property type="entry name" value="Guanylate Kinase phosphate binding domain"/>
    <property type="match status" value="1"/>
</dbReference>
<evidence type="ECO:0000313" key="5">
    <source>
        <dbReference type="EMBL" id="UGO50744.1"/>
    </source>
</evidence>
<dbReference type="Gene3D" id="3.40.50.300">
    <property type="entry name" value="P-loop containing nucleotide triphosphate hydrolases"/>
    <property type="match status" value="1"/>
</dbReference>